<dbReference type="RefSeq" id="WP_114295806.1">
    <property type="nucleotide sequence ID" value="NZ_QPJT01000001.1"/>
</dbReference>
<reference evidence="1 2" key="1">
    <citation type="submission" date="2018-07" db="EMBL/GenBank/DDBJ databases">
        <title>Genomic Encyclopedia of Type Strains, Phase IV (KMG-IV): sequencing the most valuable type-strain genomes for metagenomic binning, comparative biology and taxonomic classification.</title>
        <authorList>
            <person name="Goeker M."/>
        </authorList>
    </citation>
    <scope>NUCLEOTIDE SEQUENCE [LARGE SCALE GENOMIC DNA]</scope>
    <source>
        <strain evidence="1 2">DSM 27016</strain>
    </source>
</reference>
<dbReference type="EMBL" id="QPJT01000001">
    <property type="protein sequence ID" value="RCX20848.1"/>
    <property type="molecule type" value="Genomic_DNA"/>
</dbReference>
<evidence type="ECO:0000313" key="1">
    <source>
        <dbReference type="EMBL" id="RCX20848.1"/>
    </source>
</evidence>
<dbReference type="Proteomes" id="UP000253034">
    <property type="component" value="Unassembled WGS sequence"/>
</dbReference>
<evidence type="ECO:0000313" key="2">
    <source>
        <dbReference type="Proteomes" id="UP000253034"/>
    </source>
</evidence>
<dbReference type="AlphaFoldDB" id="A0A369BJS6"/>
<organism evidence="1 2">
    <name type="scientific">Anaerobacterium chartisolvens</name>
    <dbReference type="NCBI Taxonomy" id="1297424"/>
    <lineage>
        <taxon>Bacteria</taxon>
        <taxon>Bacillati</taxon>
        <taxon>Bacillota</taxon>
        <taxon>Clostridia</taxon>
        <taxon>Eubacteriales</taxon>
        <taxon>Oscillospiraceae</taxon>
        <taxon>Anaerobacterium</taxon>
    </lineage>
</organism>
<keyword evidence="2" id="KW-1185">Reference proteome</keyword>
<sequence>MNMSFICEDCGKTYCRETYTASSLSSTKKYWREKEGTKFGMCPDCYKEYKKQQEQKASEKANLPQLTGSEKQVTWALKIRLEKYKILADMLPRLNEKGIETYEKLFQTTEAKWWIDHRDSTGRELMVIAAAMMPPEMEAEIKAEEEKEKKAEKEAQEKHILRPENATEEAYVEVRIEDSRVSVISKKDDRIIAICKGLGYDWSSGARRRTMSYKTGTAIDRAAEIGNKILNAGFPVLINNAEAREKAVNGTYLPECKRWVSCKTKGTYQGWLAISWDGRDDKLYSTARKLPQSAWSSPCVVIKPRYYAEVEEFARLFDFQFSPGALEIVENEKRVMAAAEVVEPVKVPEPEAKDGLREILASSADVLDDLKDN</sequence>
<gene>
    <name evidence="1" type="ORF">DFR58_10150</name>
</gene>
<name>A0A369BJS6_9FIRM</name>
<accession>A0A369BJS6</accession>
<protein>
    <submittedName>
        <fullName evidence="1">Uncharacterized protein</fullName>
    </submittedName>
</protein>
<proteinExistence type="predicted"/>
<comment type="caution">
    <text evidence="1">The sequence shown here is derived from an EMBL/GenBank/DDBJ whole genome shotgun (WGS) entry which is preliminary data.</text>
</comment>
<dbReference type="OrthoDB" id="2667318at2"/>